<evidence type="ECO:0000256" key="4">
    <source>
        <dbReference type="PROSITE-ProRule" id="PRU01024"/>
    </source>
</evidence>
<dbReference type="InterPro" id="IPR029063">
    <property type="entry name" value="SAM-dependent_MTases_sf"/>
</dbReference>
<feature type="active site" evidence="5">
    <location>
        <position position="423"/>
    </location>
</feature>
<dbReference type="SUPFAM" id="SSF53335">
    <property type="entry name" value="S-adenosyl-L-methionine-dependent methyltransferases"/>
    <property type="match status" value="1"/>
</dbReference>
<dbReference type="NCBIfam" id="TIGR00479">
    <property type="entry name" value="rumA"/>
    <property type="match status" value="1"/>
</dbReference>
<dbReference type="Pfam" id="PF01938">
    <property type="entry name" value="TRAM"/>
    <property type="match status" value="1"/>
</dbReference>
<feature type="active site" description="Nucleophile" evidence="4">
    <location>
        <position position="423"/>
    </location>
</feature>
<dbReference type="InterPro" id="IPR002792">
    <property type="entry name" value="TRAM_dom"/>
</dbReference>
<dbReference type="InterPro" id="IPR010280">
    <property type="entry name" value="U5_MeTrfase_fam"/>
</dbReference>
<dbReference type="Gene3D" id="2.40.50.1070">
    <property type="match status" value="1"/>
</dbReference>
<name>A0ABS0LSF0_9LACT</name>
<feature type="binding site" evidence="4">
    <location>
        <position position="327"/>
    </location>
    <ligand>
        <name>S-adenosyl-L-methionine</name>
        <dbReference type="ChEBI" id="CHEBI:59789"/>
    </ligand>
</feature>
<dbReference type="RefSeq" id="WP_197115169.1">
    <property type="nucleotide sequence ID" value="NZ_JACBXQ010000002.1"/>
</dbReference>
<dbReference type="InterPro" id="IPR012340">
    <property type="entry name" value="NA-bd_OB-fold"/>
</dbReference>
<evidence type="ECO:0000256" key="2">
    <source>
        <dbReference type="ARBA" id="ARBA00022679"/>
    </source>
</evidence>
<evidence type="ECO:0000256" key="3">
    <source>
        <dbReference type="ARBA" id="ARBA00022691"/>
    </source>
</evidence>
<dbReference type="PROSITE" id="PS01230">
    <property type="entry name" value="TRMA_1"/>
    <property type="match status" value="1"/>
</dbReference>
<dbReference type="EC" id="2.1.1.190" evidence="7"/>
<dbReference type="Gene3D" id="2.40.50.140">
    <property type="entry name" value="Nucleic acid-binding proteins"/>
    <property type="match status" value="1"/>
</dbReference>
<dbReference type="Proteomes" id="UP000721415">
    <property type="component" value="Unassembled WGS sequence"/>
</dbReference>
<keyword evidence="2 4" id="KW-0808">Transferase</keyword>
<sequence>MKRNDFPTEVLDVTIQDLDHKGFGFARYVHAPDRGSNGKGLKLFIPNTIPGDKVRVTVENAKGRRSAQIPHYDELLEPSPDRNQAIPYKQANSGGTPLVFMNYEAQLEVKENLVKKALADKEIDPSLVQPIMGMKDPFRYRNKMELTFGKAGELGMHEIGNYKKVIDLDDSAIAPEIMVAIKKVVSQWQEDYQLSGYDKDLVMGDLKNLMMRRSFTTHEVMVVLVANGLLEDYQSASQELVTRLSQQFPEIKSIIWLEKETVRGEHPVERPRLLYGRDYIQDELKGYRYKIRYNTFFQASSLQAEKMIDCALSYAQVNQNMRVVDLFCGIGTFSLPFAAKAKELAGIELVENSILSARENATRAELHNTRFIVADAKEGLEQLKEEWPTTDLLIINPPRGGGGRKLMRRIGRYGAEKIVYISCNPRTLADDLAWLAEFDYEPQIIQPIDQFPHTLHVECVVLMSRTGE</sequence>
<keyword evidence="8" id="KW-1185">Reference proteome</keyword>
<dbReference type="InterPro" id="IPR030390">
    <property type="entry name" value="MeTrfase_TrmA_AS"/>
</dbReference>
<dbReference type="EMBL" id="JACBXQ010000002">
    <property type="protein sequence ID" value="MBG9986266.1"/>
    <property type="molecule type" value="Genomic_DNA"/>
</dbReference>
<dbReference type="Gene3D" id="3.40.50.150">
    <property type="entry name" value="Vaccinia Virus protein VP39"/>
    <property type="match status" value="1"/>
</dbReference>
<dbReference type="PROSITE" id="PS01231">
    <property type="entry name" value="TRMA_2"/>
    <property type="match status" value="1"/>
</dbReference>
<keyword evidence="1 4" id="KW-0489">Methyltransferase</keyword>
<comment type="caution">
    <text evidence="7">The sequence shown here is derived from an EMBL/GenBank/DDBJ whole genome shotgun (WGS) entry which is preliminary data.</text>
</comment>
<evidence type="ECO:0000313" key="7">
    <source>
        <dbReference type="EMBL" id="MBG9986266.1"/>
    </source>
</evidence>
<dbReference type="CDD" id="cd02440">
    <property type="entry name" value="AdoMet_MTases"/>
    <property type="match status" value="1"/>
</dbReference>
<dbReference type="InterPro" id="IPR030391">
    <property type="entry name" value="MeTrfase_TrmA_CS"/>
</dbReference>
<feature type="domain" description="TRAM" evidence="6">
    <location>
        <begin position="9"/>
        <end position="63"/>
    </location>
</feature>
<gene>
    <name evidence="7" type="primary">rlmD</name>
    <name evidence="7" type="ORF">HZY91_05085</name>
</gene>
<comment type="similarity">
    <text evidence="4">Belongs to the class I-like SAM-binding methyltransferase superfamily. RNA M5U methyltransferase family.</text>
</comment>
<keyword evidence="3 4" id="KW-0949">S-adenosyl-L-methionine</keyword>
<feature type="binding site" evidence="4">
    <location>
        <position position="396"/>
    </location>
    <ligand>
        <name>S-adenosyl-L-methionine</name>
        <dbReference type="ChEBI" id="CHEBI:59789"/>
    </ligand>
</feature>
<protein>
    <submittedName>
        <fullName evidence="7">23S rRNA (Uracil(1939)-C(5))-methyltransferase RlmD</fullName>
        <ecNumber evidence="7">2.1.1.190</ecNumber>
    </submittedName>
</protein>
<dbReference type="SUPFAM" id="SSF50249">
    <property type="entry name" value="Nucleic acid-binding proteins"/>
    <property type="match status" value="1"/>
</dbReference>
<proteinExistence type="inferred from homology"/>
<dbReference type="GO" id="GO:0032259">
    <property type="term" value="P:methylation"/>
    <property type="evidence" value="ECO:0007669"/>
    <property type="project" value="UniProtKB-KW"/>
</dbReference>
<organism evidence="7 8">
    <name type="scientific">Facklamia lactis</name>
    <dbReference type="NCBI Taxonomy" id="2749967"/>
    <lineage>
        <taxon>Bacteria</taxon>
        <taxon>Bacillati</taxon>
        <taxon>Bacillota</taxon>
        <taxon>Bacilli</taxon>
        <taxon>Lactobacillales</taxon>
        <taxon>Aerococcaceae</taxon>
        <taxon>Facklamia</taxon>
    </lineage>
</organism>
<dbReference type="PROSITE" id="PS51687">
    <property type="entry name" value="SAM_MT_RNA_M5U"/>
    <property type="match status" value="1"/>
</dbReference>
<feature type="binding site" evidence="4">
    <location>
        <position position="298"/>
    </location>
    <ligand>
        <name>S-adenosyl-L-methionine</name>
        <dbReference type="ChEBI" id="CHEBI:59789"/>
    </ligand>
</feature>
<evidence type="ECO:0000313" key="8">
    <source>
        <dbReference type="Proteomes" id="UP000721415"/>
    </source>
</evidence>
<dbReference type="Pfam" id="PF05958">
    <property type="entry name" value="tRNA_U5-meth_tr"/>
    <property type="match status" value="1"/>
</dbReference>
<dbReference type="PANTHER" id="PTHR11061">
    <property type="entry name" value="RNA M5U METHYLTRANSFERASE"/>
    <property type="match status" value="1"/>
</dbReference>
<accession>A0ABS0LSF0</accession>
<feature type="binding site" evidence="4">
    <location>
        <position position="348"/>
    </location>
    <ligand>
        <name>S-adenosyl-L-methionine</name>
        <dbReference type="ChEBI" id="CHEBI:59789"/>
    </ligand>
</feature>
<evidence type="ECO:0000256" key="5">
    <source>
        <dbReference type="PROSITE-ProRule" id="PRU10015"/>
    </source>
</evidence>
<evidence type="ECO:0000259" key="6">
    <source>
        <dbReference type="Pfam" id="PF01938"/>
    </source>
</evidence>
<dbReference type="GO" id="GO:0008168">
    <property type="term" value="F:methyltransferase activity"/>
    <property type="evidence" value="ECO:0007669"/>
    <property type="project" value="UniProtKB-KW"/>
</dbReference>
<reference evidence="7 8" key="1">
    <citation type="submission" date="2020-07" db="EMBL/GenBank/DDBJ databases">
        <title>Facklamia lactis sp. nov., isolated from raw milk.</title>
        <authorList>
            <person name="Doll E.V."/>
            <person name="Huptas C."/>
            <person name="Staib L."/>
            <person name="Wenning M."/>
            <person name="Scherer S."/>
        </authorList>
    </citation>
    <scope>NUCLEOTIDE SEQUENCE [LARGE SCALE GENOMIC DNA]</scope>
    <source>
        <strain evidence="7 8">DSM 111018</strain>
    </source>
</reference>
<evidence type="ECO:0000256" key="1">
    <source>
        <dbReference type="ARBA" id="ARBA00022603"/>
    </source>
</evidence>
<dbReference type="PANTHER" id="PTHR11061:SF30">
    <property type="entry name" value="TRNA (URACIL(54)-C(5))-METHYLTRANSFERASE"/>
    <property type="match status" value="1"/>
</dbReference>